<evidence type="ECO:0000256" key="1">
    <source>
        <dbReference type="SAM" id="MobiDB-lite"/>
    </source>
</evidence>
<organism evidence="2">
    <name type="scientific">marine metagenome</name>
    <dbReference type="NCBI Taxonomy" id="408172"/>
    <lineage>
        <taxon>unclassified sequences</taxon>
        <taxon>metagenomes</taxon>
        <taxon>ecological metagenomes</taxon>
    </lineage>
</organism>
<feature type="compositionally biased region" description="Low complexity" evidence="1">
    <location>
        <begin position="15"/>
        <end position="28"/>
    </location>
</feature>
<name>A0A383AXT1_9ZZZZ</name>
<dbReference type="AlphaFoldDB" id="A0A383AXT1"/>
<feature type="non-terminal residue" evidence="2">
    <location>
        <position position="219"/>
    </location>
</feature>
<feature type="region of interest" description="Disordered" evidence="1">
    <location>
        <begin position="121"/>
        <end position="179"/>
    </location>
</feature>
<feature type="region of interest" description="Disordered" evidence="1">
    <location>
        <begin position="1"/>
        <end position="92"/>
    </location>
</feature>
<accession>A0A383AXT1</accession>
<proteinExistence type="predicted"/>
<protein>
    <submittedName>
        <fullName evidence="2">Uncharacterized protein</fullName>
    </submittedName>
</protein>
<feature type="non-terminal residue" evidence="2">
    <location>
        <position position="1"/>
    </location>
</feature>
<reference evidence="2" key="1">
    <citation type="submission" date="2018-05" db="EMBL/GenBank/DDBJ databases">
        <authorList>
            <person name="Lanie J.A."/>
            <person name="Ng W.-L."/>
            <person name="Kazmierczak K.M."/>
            <person name="Andrzejewski T.M."/>
            <person name="Davidsen T.M."/>
            <person name="Wayne K.J."/>
            <person name="Tettelin H."/>
            <person name="Glass J.I."/>
            <person name="Rusch D."/>
            <person name="Podicherti R."/>
            <person name="Tsui H.-C.T."/>
            <person name="Winkler M.E."/>
        </authorList>
    </citation>
    <scope>NUCLEOTIDE SEQUENCE</scope>
</reference>
<sequence>PDHRDLRRHTRLADQPLPGAGPRALPGRQRQRPDRGHPTPRPAGRGLPRRRRSPSPGRGHEPSPRRRGQALHRPDRRQARGHHRAPGRSQLLPPGFLLLAHRAGPRVQLLDPDVGCRPRLDCPGGHARKPSGLDPDRPRVLLRRPSHGAPAGQLRALPAPPDPRRPGGPVRGDPPSHGAGRRVVLHQLHLASQRAQLLGTNQRLLRHRLSGARSSRESI</sequence>
<feature type="compositionally biased region" description="Basic residues" evidence="1">
    <location>
        <begin position="1"/>
        <end position="10"/>
    </location>
</feature>
<dbReference type="EMBL" id="UINC01195966">
    <property type="protein sequence ID" value="SVE12776.1"/>
    <property type="molecule type" value="Genomic_DNA"/>
</dbReference>
<evidence type="ECO:0000313" key="2">
    <source>
        <dbReference type="EMBL" id="SVE12776.1"/>
    </source>
</evidence>
<gene>
    <name evidence="2" type="ORF">METZ01_LOCUS465630</name>
</gene>